<organism evidence="3 4">
    <name type="scientific">Acanthosepion pharaonis</name>
    <name type="common">Pharaoh cuttlefish</name>
    <name type="synonym">Sepia pharaonis</name>
    <dbReference type="NCBI Taxonomy" id="158019"/>
    <lineage>
        <taxon>Eukaryota</taxon>
        <taxon>Metazoa</taxon>
        <taxon>Spiralia</taxon>
        <taxon>Lophotrochozoa</taxon>
        <taxon>Mollusca</taxon>
        <taxon>Cephalopoda</taxon>
        <taxon>Coleoidea</taxon>
        <taxon>Decapodiformes</taxon>
        <taxon>Sepiida</taxon>
        <taxon>Sepiina</taxon>
        <taxon>Sepiidae</taxon>
        <taxon>Acanthosepion</taxon>
    </lineage>
</organism>
<evidence type="ECO:0000256" key="1">
    <source>
        <dbReference type="ARBA" id="ARBA00023054"/>
    </source>
</evidence>
<dbReference type="PANTHER" id="PTHR21549:SF0">
    <property type="entry name" value="COILED-COIL DOMAIN-CONTAINING PROTEIN 112"/>
    <property type="match status" value="1"/>
</dbReference>
<dbReference type="Proteomes" id="UP000597762">
    <property type="component" value="Unassembled WGS sequence"/>
</dbReference>
<dbReference type="InterPro" id="IPR039902">
    <property type="entry name" value="CCDC148/CCDC112"/>
</dbReference>
<dbReference type="OrthoDB" id="2152435at2759"/>
<dbReference type="EMBL" id="CAHIKZ030005506">
    <property type="protein sequence ID" value="CAE1327722.1"/>
    <property type="molecule type" value="Genomic_DNA"/>
</dbReference>
<evidence type="ECO:0000313" key="4">
    <source>
        <dbReference type="Proteomes" id="UP000597762"/>
    </source>
</evidence>
<comment type="caution">
    <text evidence="3">The sequence shown here is derived from an EMBL/GenBank/DDBJ whole genome shotgun (WGS) entry which is preliminary data.</text>
</comment>
<name>A0A812EKE7_ACAPH</name>
<keyword evidence="1 2" id="KW-0175">Coiled coil</keyword>
<evidence type="ECO:0000313" key="3">
    <source>
        <dbReference type="EMBL" id="CAE1327722.1"/>
    </source>
</evidence>
<keyword evidence="4" id="KW-1185">Reference proteome</keyword>
<feature type="coiled-coil region" evidence="2">
    <location>
        <begin position="299"/>
        <end position="382"/>
    </location>
</feature>
<sequence>MASESHEAIQQWREKVEESKKAELKKELRKLCTQYQAIQRDRDALLFSRKCSFRKEFLPLEEEEKKLNEDLKVEKTRLNHHLTKIKDMVARFRKELNNVRPSPEFVIKLKEIMEEAETEINEFKENQRKHFEVLIKEEKSAFLEIQALEKKYETWSKVEQQVQGTQPVSTGTKKPLSSARDVTVDLPPEVANFDKFVQQNGGLCGGWDVYDHETFLKFYVRYKQKAVFLSHVVPALPGKSEDDVYVHIDWYEHYLDLNEAKKEAIQKWRKSKLEEKKQKLNSPEEKWDAQEKAKQTDIQKKLEKEREEKLIQLKKWKMEQAEKKGIKEEQKLQEKMAEERKKEKEMKKMLEIREYVKKYKEAKEEKAVVMKQQKEMEEMMEMEAKRKLAAITLPKFREMDRHKMMVKALKEKCKEDIAKQKEKRLENLKKQVEVVVQRDPNRLYQPTAGWKERLKDNTTNNAGGPLLHMPHRAIPSWRVGLS</sequence>
<feature type="coiled-coil region" evidence="2">
    <location>
        <begin position="106"/>
        <end position="133"/>
    </location>
</feature>
<proteinExistence type="predicted"/>
<accession>A0A812EKE7</accession>
<evidence type="ECO:0000256" key="2">
    <source>
        <dbReference type="SAM" id="Coils"/>
    </source>
</evidence>
<dbReference type="PANTHER" id="PTHR21549">
    <property type="entry name" value="MUTATED IN BLADDER CANCER 1"/>
    <property type="match status" value="1"/>
</dbReference>
<dbReference type="AlphaFoldDB" id="A0A812EKE7"/>
<evidence type="ECO:0008006" key="5">
    <source>
        <dbReference type="Google" id="ProtNLM"/>
    </source>
</evidence>
<gene>
    <name evidence="3" type="ORF">SPHA_77165</name>
</gene>
<reference evidence="3" key="1">
    <citation type="submission" date="2021-01" db="EMBL/GenBank/DDBJ databases">
        <authorList>
            <person name="Li R."/>
            <person name="Bekaert M."/>
        </authorList>
    </citation>
    <scope>NUCLEOTIDE SEQUENCE</scope>
    <source>
        <strain evidence="3">Farmed</strain>
    </source>
</reference>
<protein>
    <recommendedName>
        <fullName evidence="5">Coiled-coil domain-containing protein 112</fullName>
    </recommendedName>
</protein>
<feature type="coiled-coil region" evidence="2">
    <location>
        <begin position="411"/>
        <end position="438"/>
    </location>
</feature>